<dbReference type="AlphaFoldDB" id="A0A8E2QAF4"/>
<evidence type="ECO:0000313" key="4">
    <source>
        <dbReference type="Proteomes" id="UP000235881"/>
    </source>
</evidence>
<evidence type="ECO:0000259" key="2">
    <source>
        <dbReference type="PROSITE" id="PS50846"/>
    </source>
</evidence>
<protein>
    <submittedName>
        <fullName evidence="3">Copper-binding protein</fullName>
    </submittedName>
</protein>
<dbReference type="InterPro" id="IPR017969">
    <property type="entry name" value="Heavy-metal-associated_CS"/>
</dbReference>
<keyword evidence="1" id="KW-0479">Metal-binding</keyword>
<dbReference type="SUPFAM" id="SSF55008">
    <property type="entry name" value="HMA, heavy metal-associated domain"/>
    <property type="match status" value="1"/>
</dbReference>
<reference evidence="3 4" key="1">
    <citation type="submission" date="2018-01" db="EMBL/GenBank/DDBJ databases">
        <title>Denitrification phenotypes of diverse strains of Pseudomonas stutzeri.</title>
        <authorList>
            <person name="Milligan D.A."/>
            <person name="Bergaust L."/>
            <person name="Bakken L.R."/>
            <person name="Frostegard A."/>
        </authorList>
    </citation>
    <scope>NUCLEOTIDE SEQUENCE [LARGE SCALE GENOMIC DNA]</scope>
    <source>
        <strain evidence="3 4">DSM 50238</strain>
    </source>
</reference>
<evidence type="ECO:0000256" key="1">
    <source>
        <dbReference type="ARBA" id="ARBA00022723"/>
    </source>
</evidence>
<name>A0A8E2QAF4_9GAMM</name>
<keyword evidence="4" id="KW-1185">Reference proteome</keyword>
<evidence type="ECO:0000313" key="3">
    <source>
        <dbReference type="EMBL" id="PNF74964.1"/>
    </source>
</evidence>
<dbReference type="InterPro" id="IPR006121">
    <property type="entry name" value="HMA_dom"/>
</dbReference>
<comment type="caution">
    <text evidence="3">The sequence shown here is derived from an EMBL/GenBank/DDBJ whole genome shotgun (WGS) entry which is preliminary data.</text>
</comment>
<dbReference type="RefSeq" id="WP_102829609.1">
    <property type="nucleotide sequence ID" value="NZ_CP065721.1"/>
</dbReference>
<dbReference type="Pfam" id="PF00403">
    <property type="entry name" value="HMA"/>
    <property type="match status" value="1"/>
</dbReference>
<dbReference type="CDD" id="cd00371">
    <property type="entry name" value="HMA"/>
    <property type="match status" value="1"/>
</dbReference>
<feature type="domain" description="HMA" evidence="2">
    <location>
        <begin position="2"/>
        <end position="65"/>
    </location>
</feature>
<gene>
    <name evidence="3" type="ORF">CXK95_18560</name>
</gene>
<sequence>MNSIELKVTGMTCGHCVKHVSEALQAVSGVTAVEVDLAAGLARVAGQADSPALIAALDEAGYPAAINTAAPTPAAQTGCGGNGGCGCR</sequence>
<dbReference type="EMBL" id="POUK01000009">
    <property type="protein sequence ID" value="PNF74964.1"/>
    <property type="molecule type" value="Genomic_DNA"/>
</dbReference>
<dbReference type="PROSITE" id="PS01047">
    <property type="entry name" value="HMA_1"/>
    <property type="match status" value="1"/>
</dbReference>
<accession>A0A8E2QAF4</accession>
<proteinExistence type="predicted"/>
<dbReference type="Proteomes" id="UP000235881">
    <property type="component" value="Unassembled WGS sequence"/>
</dbReference>
<dbReference type="InterPro" id="IPR036163">
    <property type="entry name" value="HMA_dom_sf"/>
</dbReference>
<dbReference type="GO" id="GO:0046872">
    <property type="term" value="F:metal ion binding"/>
    <property type="evidence" value="ECO:0007669"/>
    <property type="project" value="UniProtKB-KW"/>
</dbReference>
<dbReference type="Gene3D" id="3.30.70.100">
    <property type="match status" value="1"/>
</dbReference>
<organism evidence="3 4">
    <name type="scientific">Stutzerimonas degradans</name>
    <dbReference type="NCBI Taxonomy" id="2968968"/>
    <lineage>
        <taxon>Bacteria</taxon>
        <taxon>Pseudomonadati</taxon>
        <taxon>Pseudomonadota</taxon>
        <taxon>Gammaproteobacteria</taxon>
        <taxon>Pseudomonadales</taxon>
        <taxon>Pseudomonadaceae</taxon>
        <taxon>Stutzerimonas</taxon>
    </lineage>
</organism>
<dbReference type="PROSITE" id="PS50846">
    <property type="entry name" value="HMA_2"/>
    <property type="match status" value="1"/>
</dbReference>